<dbReference type="KEGG" id="bac:BamMC406_0260"/>
<proteinExistence type="predicted"/>
<dbReference type="AlphaFoldDB" id="B1YRB4"/>
<evidence type="ECO:0000313" key="2">
    <source>
        <dbReference type="Proteomes" id="UP000001680"/>
    </source>
</evidence>
<dbReference type="EMBL" id="CP001025">
    <property type="protein sequence ID" value="ACB62761.1"/>
    <property type="molecule type" value="Genomic_DNA"/>
</dbReference>
<gene>
    <name evidence="1" type="ordered locus">BamMC406_0260</name>
</gene>
<evidence type="ECO:0000313" key="1">
    <source>
        <dbReference type="EMBL" id="ACB62761.1"/>
    </source>
</evidence>
<dbReference type="Proteomes" id="UP000001680">
    <property type="component" value="Chromosome 1"/>
</dbReference>
<organism evidence="1 2">
    <name type="scientific">Burkholderia ambifaria (strain MC40-6)</name>
    <dbReference type="NCBI Taxonomy" id="398577"/>
    <lineage>
        <taxon>Bacteria</taxon>
        <taxon>Pseudomonadati</taxon>
        <taxon>Pseudomonadota</taxon>
        <taxon>Betaproteobacteria</taxon>
        <taxon>Burkholderiales</taxon>
        <taxon>Burkholderiaceae</taxon>
        <taxon>Burkholderia</taxon>
        <taxon>Burkholderia cepacia complex</taxon>
    </lineage>
</organism>
<reference evidence="2" key="1">
    <citation type="submission" date="2008-04" db="EMBL/GenBank/DDBJ databases">
        <title>Complete sequence of chromosome 1 of Burkholderia ambifaria MC40-6.</title>
        <authorList>
            <person name="Copeland A."/>
            <person name="Lucas S."/>
            <person name="Lapidus A."/>
            <person name="Glavina del Rio T."/>
            <person name="Dalin E."/>
            <person name="Tice H."/>
            <person name="Pitluck S."/>
            <person name="Chain P."/>
            <person name="Malfatti S."/>
            <person name="Shin M."/>
            <person name="Vergez L."/>
            <person name="Lang D."/>
            <person name="Schmutz J."/>
            <person name="Larimer F."/>
            <person name="Land M."/>
            <person name="Hauser L."/>
            <person name="Kyrpides N."/>
            <person name="Lykidis A."/>
            <person name="Ramette A."/>
            <person name="Konstantinidis K."/>
            <person name="Tiedje J."/>
            <person name="Richardson P."/>
        </authorList>
    </citation>
    <scope>NUCLEOTIDE SEQUENCE [LARGE SCALE GENOMIC DNA]</scope>
    <source>
        <strain evidence="2">MC40-6</strain>
    </source>
</reference>
<name>B1YRB4_BURA4</name>
<protein>
    <submittedName>
        <fullName evidence="1">Uncharacterized protein</fullName>
    </submittedName>
</protein>
<dbReference type="HOGENOM" id="CLU_1648921_0_0_4"/>
<accession>B1YRB4</accession>
<sequence>MHRIDTSNIVAKRGFTAMCRPGAHIGRLALGAAQRGLRCRTAAETPPIAQPVWRPRMRAQIVAYQQLRDIEAGPRCRPRAGRRDGRCAPRYGRLNASFLSPAHLIESRGARGAYAHARWNACARRPGTPPFQSAPRMPLHALRLANRWRVLLERRGRAAG</sequence>